<keyword evidence="3" id="KW-1003">Cell membrane</keyword>
<keyword evidence="5 7" id="KW-1133">Transmembrane helix</keyword>
<comment type="subcellular location">
    <subcellularLocation>
        <location evidence="1 7">Cell membrane</location>
        <topology evidence="1 7">Multi-pass membrane protein</topology>
    </subcellularLocation>
</comment>
<sequence length="305" mass="33621">MQNIPKNMFEPAAANAGDAEKISKKSLSLWKDAMLRFRSNKLAMVGLIIIVLIILMAIFAPMFSRYDYSTTNLLNADKPPSKDHWFGTDDLGRDIFVRTWVGARISIFIGVAAAVLDLLIGVIWGSISGFRGGRTDEIMMRIADILWAVPSLLMVILLMVVLPKGLFTIIIAMTITGWINMARIVRGQVLQLKNQEYVLASQTLGAKTSRLLFKHIVPNAMGSILVTMTLTVPTAIFTEAFLSYLGLGVPAPLASWGTMASDGLPALTYYPWRLFFPAGFICITMFGFNVVGDGLRDALDPKLRK</sequence>
<evidence type="ECO:0000256" key="2">
    <source>
        <dbReference type="ARBA" id="ARBA00022448"/>
    </source>
</evidence>
<evidence type="ECO:0000256" key="6">
    <source>
        <dbReference type="ARBA" id="ARBA00023136"/>
    </source>
</evidence>
<dbReference type="SUPFAM" id="SSF161098">
    <property type="entry name" value="MetI-like"/>
    <property type="match status" value="1"/>
</dbReference>
<evidence type="ECO:0000256" key="5">
    <source>
        <dbReference type="ARBA" id="ARBA00022989"/>
    </source>
</evidence>
<dbReference type="EMBL" id="JAGFPW010000017">
    <property type="protein sequence ID" value="MBO3795889.1"/>
    <property type="molecule type" value="Genomic_DNA"/>
</dbReference>
<dbReference type="Proteomes" id="UP001214898">
    <property type="component" value="Chromosome"/>
</dbReference>
<dbReference type="Proteomes" id="UP000665181">
    <property type="component" value="Unassembled WGS sequence"/>
</dbReference>
<reference evidence="11" key="3">
    <citation type="submission" date="2023-03" db="EMBL/GenBank/DDBJ databases">
        <title>Complete genome sequences of 52 Bacillus and Priestia strains isolated from West-African fermentations and 26 reference strains from the DSMZ collection.</title>
        <authorList>
            <person name="Wiedenbein E.S."/>
            <person name="Canoy T.S."/>
            <person name="Hui Y."/>
            <person name="Parkouda C."/>
            <person name="Dawende C."/>
            <person name="Ametefe E."/>
            <person name="Jespersen L."/>
            <person name="Nielsen D.S."/>
        </authorList>
    </citation>
    <scope>NUCLEOTIDE SEQUENCE</scope>
    <source>
        <strain evidence="11">PRO56</strain>
    </source>
</reference>
<evidence type="ECO:0000256" key="4">
    <source>
        <dbReference type="ARBA" id="ARBA00022692"/>
    </source>
</evidence>
<dbReference type="SMR" id="A0A063XFU7"/>
<evidence type="ECO:0000313" key="9">
    <source>
        <dbReference type="EMBL" id="KZD94923.1"/>
    </source>
</evidence>
<dbReference type="PANTHER" id="PTHR43386:SF22">
    <property type="entry name" value="OLIGOPEPTIDE TRANSPORT SYSTEM PERMEASE PROTEIN OPPC"/>
    <property type="match status" value="1"/>
</dbReference>
<dbReference type="GO" id="GO:0055085">
    <property type="term" value="P:transmembrane transport"/>
    <property type="evidence" value="ECO:0007669"/>
    <property type="project" value="InterPro"/>
</dbReference>
<feature type="transmembrane region" description="Helical" evidence="7">
    <location>
        <begin position="105"/>
        <end position="130"/>
    </location>
</feature>
<keyword evidence="4 7" id="KW-0812">Transmembrane</keyword>
<keyword evidence="6 7" id="KW-0472">Membrane</keyword>
<evidence type="ECO:0000256" key="1">
    <source>
        <dbReference type="ARBA" id="ARBA00004651"/>
    </source>
</evidence>
<dbReference type="PROSITE" id="PS50928">
    <property type="entry name" value="ABC_TM1"/>
    <property type="match status" value="1"/>
</dbReference>
<dbReference type="InterPro" id="IPR025966">
    <property type="entry name" value="OppC_N"/>
</dbReference>
<organism evidence="10 14">
    <name type="scientific">Bacillus subtilis</name>
    <dbReference type="NCBI Taxonomy" id="1423"/>
    <lineage>
        <taxon>Bacteria</taxon>
        <taxon>Bacillati</taxon>
        <taxon>Bacillota</taxon>
        <taxon>Bacilli</taxon>
        <taxon>Bacillales</taxon>
        <taxon>Bacillaceae</taxon>
        <taxon>Bacillus</taxon>
    </lineage>
</organism>
<dbReference type="CDD" id="cd06261">
    <property type="entry name" value="TM_PBP2"/>
    <property type="match status" value="1"/>
</dbReference>
<evidence type="ECO:0000313" key="11">
    <source>
        <dbReference type="EMBL" id="WEY84231.1"/>
    </source>
</evidence>
<feature type="domain" description="ABC transmembrane type-1" evidence="8">
    <location>
        <begin position="103"/>
        <end position="292"/>
    </location>
</feature>
<dbReference type="EMBL" id="CP125292">
    <property type="protein sequence ID" value="WHM20809.1"/>
    <property type="molecule type" value="Genomic_DNA"/>
</dbReference>
<evidence type="ECO:0000256" key="7">
    <source>
        <dbReference type="RuleBase" id="RU363032"/>
    </source>
</evidence>
<reference evidence="10" key="2">
    <citation type="submission" date="2021-03" db="EMBL/GenBank/DDBJ databases">
        <title>Isolation of Bacillus subtilis from fermented food sample.</title>
        <authorList>
            <person name="Lakshmanan V."/>
            <person name="Athira K."/>
            <person name="Rajagopal K."/>
        </authorList>
    </citation>
    <scope>NUCLEOTIDE SEQUENCE</scope>
    <source>
        <strain evidence="10">S1</strain>
    </source>
</reference>
<dbReference type="PANTHER" id="PTHR43386">
    <property type="entry name" value="OLIGOPEPTIDE TRANSPORT SYSTEM PERMEASE PROTEIN APPC"/>
    <property type="match status" value="1"/>
</dbReference>
<dbReference type="GO" id="GO:0005886">
    <property type="term" value="C:plasma membrane"/>
    <property type="evidence" value="ECO:0007669"/>
    <property type="project" value="UniProtKB-SubCell"/>
</dbReference>
<evidence type="ECO:0000259" key="8">
    <source>
        <dbReference type="PROSITE" id="PS50928"/>
    </source>
</evidence>
<dbReference type="EMBL" id="LJZV01000002">
    <property type="protein sequence ID" value="KZD94923.1"/>
    <property type="molecule type" value="Genomic_DNA"/>
</dbReference>
<feature type="transmembrane region" description="Helical" evidence="7">
    <location>
        <begin position="216"/>
        <end position="237"/>
    </location>
</feature>
<comment type="similarity">
    <text evidence="7">Belongs to the binding-protein-dependent transport system permease family.</text>
</comment>
<dbReference type="Gene3D" id="1.10.3720.10">
    <property type="entry name" value="MetI-like"/>
    <property type="match status" value="1"/>
</dbReference>
<gene>
    <name evidence="10" type="primary">oppC</name>
    <name evidence="9" type="ORF">B4122_0680</name>
    <name evidence="10" type="ORF">J5227_16630</name>
    <name evidence="11" type="ORF">P5633_18260</name>
    <name evidence="12" type="ORF">QL281_18745</name>
</gene>
<evidence type="ECO:0000313" key="12">
    <source>
        <dbReference type="EMBL" id="WHM20809.1"/>
    </source>
</evidence>
<feature type="transmembrane region" description="Helical" evidence="7">
    <location>
        <begin position="142"/>
        <end position="160"/>
    </location>
</feature>
<dbReference type="AlphaFoldDB" id="A0A063XFU7"/>
<evidence type="ECO:0000313" key="13">
    <source>
        <dbReference type="Proteomes" id="UP000076442"/>
    </source>
</evidence>
<dbReference type="Proteomes" id="UP000076442">
    <property type="component" value="Unassembled WGS sequence"/>
</dbReference>
<evidence type="ECO:0000313" key="10">
    <source>
        <dbReference type="EMBL" id="MBO3795889.1"/>
    </source>
</evidence>
<dbReference type="Pfam" id="PF12911">
    <property type="entry name" value="OppC_N"/>
    <property type="match status" value="1"/>
</dbReference>
<dbReference type="GeneID" id="86874378"/>
<dbReference type="RefSeq" id="WP_003232954.1">
    <property type="nucleotide sequence ID" value="NZ_AP024621.1"/>
</dbReference>
<reference evidence="9 13" key="1">
    <citation type="submission" date="2015-09" db="EMBL/GenBank/DDBJ databases">
        <title>Spore heat resistance.</title>
        <authorList>
            <person name="Boekhorst J."/>
            <person name="Berendsen E.M."/>
            <person name="Wells-Bennik M.H."/>
            <person name="Kuipers O.P."/>
        </authorList>
    </citation>
    <scope>NUCLEOTIDE SEQUENCE [LARGE SCALE GENOMIC DNA]</scope>
    <source>
        <strain evidence="9 13">B4122</strain>
    </source>
</reference>
<dbReference type="InterPro" id="IPR000515">
    <property type="entry name" value="MetI-like"/>
</dbReference>
<keyword evidence="2 7" id="KW-0813">Transport</keyword>
<dbReference type="InterPro" id="IPR050366">
    <property type="entry name" value="BP-dependent_transpt_permease"/>
</dbReference>
<name>A0A063XFU7_BACIU</name>
<reference evidence="12" key="4">
    <citation type="submission" date="2023-05" db="EMBL/GenBank/DDBJ databases">
        <title>Complete genome sequence of Bacillus subtilis SRCM117797 isolated from Soybean paste.</title>
        <authorList>
            <person name="Abraha H.B."/>
            <person name="Kim K.-P."/>
            <person name="Ryu M.-S."/>
            <person name="Jeong D.-Y."/>
        </authorList>
    </citation>
    <scope>NUCLEOTIDE SEQUENCE</scope>
    <source>
        <strain evidence="12">SRCM117797</strain>
    </source>
</reference>
<feature type="transmembrane region" description="Helical" evidence="7">
    <location>
        <begin position="42"/>
        <end position="63"/>
    </location>
</feature>
<evidence type="ECO:0000256" key="3">
    <source>
        <dbReference type="ARBA" id="ARBA00022475"/>
    </source>
</evidence>
<feature type="transmembrane region" description="Helical" evidence="7">
    <location>
        <begin position="166"/>
        <end position="185"/>
    </location>
</feature>
<feature type="transmembrane region" description="Helical" evidence="7">
    <location>
        <begin position="274"/>
        <end position="295"/>
    </location>
</feature>
<evidence type="ECO:0000313" key="14">
    <source>
        <dbReference type="Proteomes" id="UP000665181"/>
    </source>
</evidence>
<dbReference type="Proteomes" id="UP001229422">
    <property type="component" value="Chromosome"/>
</dbReference>
<dbReference type="InterPro" id="IPR035906">
    <property type="entry name" value="MetI-like_sf"/>
</dbReference>
<proteinExistence type="inferred from homology"/>
<dbReference type="Pfam" id="PF00528">
    <property type="entry name" value="BPD_transp_1"/>
    <property type="match status" value="1"/>
</dbReference>
<accession>A0A063XFU7</accession>
<dbReference type="EMBL" id="CP120576">
    <property type="protein sequence ID" value="WEY84231.1"/>
    <property type="molecule type" value="Genomic_DNA"/>
</dbReference>
<protein>
    <submittedName>
        <fullName evidence="10">Oligopeptide ABC transporter permease OppC</fullName>
    </submittedName>
    <submittedName>
        <fullName evidence="9">Oligopeptide transport system permease protein OppC</fullName>
    </submittedName>
</protein>